<gene>
    <name evidence="1" type="ORF">ABNN70_11210</name>
</gene>
<name>A0AAU8IDH0_9BACL</name>
<dbReference type="EMBL" id="CP159510">
    <property type="protein sequence ID" value="XCJ16250.1"/>
    <property type="molecule type" value="Genomic_DNA"/>
</dbReference>
<organism evidence="1">
    <name type="scientific">Sporolactobacillus sp. Y61</name>
    <dbReference type="NCBI Taxonomy" id="3160863"/>
    <lineage>
        <taxon>Bacteria</taxon>
        <taxon>Bacillati</taxon>
        <taxon>Bacillota</taxon>
        <taxon>Bacilli</taxon>
        <taxon>Bacillales</taxon>
        <taxon>Sporolactobacillaceae</taxon>
        <taxon>Sporolactobacillus</taxon>
    </lineage>
</organism>
<reference evidence="1" key="1">
    <citation type="submission" date="2024-06" db="EMBL/GenBank/DDBJ databases">
        <authorList>
            <person name="Fan A."/>
            <person name="Zhang F.Y."/>
            <person name="Zhang L."/>
        </authorList>
    </citation>
    <scope>NUCLEOTIDE SEQUENCE</scope>
    <source>
        <strain evidence="1">Y61</strain>
    </source>
</reference>
<evidence type="ECO:0000313" key="1">
    <source>
        <dbReference type="EMBL" id="XCJ16250.1"/>
    </source>
</evidence>
<proteinExistence type="predicted"/>
<accession>A0AAU8IDH0</accession>
<sequence length="119" mass="13671">MIQYEFDEITFDSGSKTLIIKTKNREKYLVATFLMSDIQGGDPSYALDKFEAVLDGRLDYAELNGNVCGVEIHKDKTQIYDNLADDGKGDWCEVNTKDLRDLIVIWAARIKKYREKNPN</sequence>
<dbReference type="AlphaFoldDB" id="A0AAU8IDH0"/>
<dbReference type="RefSeq" id="WP_240697264.1">
    <property type="nucleotide sequence ID" value="NZ_CP159510.1"/>
</dbReference>
<protein>
    <submittedName>
        <fullName evidence="1">Uncharacterized protein</fullName>
    </submittedName>
</protein>